<dbReference type="InterPro" id="IPR050566">
    <property type="entry name" value="Deoxyribonucleoside_kinase"/>
</dbReference>
<dbReference type="AlphaFoldDB" id="A0A6C0DM23"/>
<dbReference type="PANTHER" id="PTHR10513:SF35">
    <property type="entry name" value="DEOXYADENOSINE KINASE"/>
    <property type="match status" value="1"/>
</dbReference>
<dbReference type="SUPFAM" id="SSF52540">
    <property type="entry name" value="P-loop containing nucleoside triphosphate hydrolases"/>
    <property type="match status" value="1"/>
</dbReference>
<evidence type="ECO:0000259" key="1">
    <source>
        <dbReference type="Pfam" id="PF01712"/>
    </source>
</evidence>
<dbReference type="InterPro" id="IPR027417">
    <property type="entry name" value="P-loop_NTPase"/>
</dbReference>
<dbReference type="Gene3D" id="3.40.50.300">
    <property type="entry name" value="P-loop containing nucleotide triphosphate hydrolases"/>
    <property type="match status" value="1"/>
</dbReference>
<dbReference type="GO" id="GO:0005524">
    <property type="term" value="F:ATP binding"/>
    <property type="evidence" value="ECO:0007669"/>
    <property type="project" value="InterPro"/>
</dbReference>
<protein>
    <recommendedName>
        <fullName evidence="1">Deoxynucleoside kinase domain-containing protein</fullName>
    </recommendedName>
</protein>
<feature type="domain" description="Deoxynucleoside kinase" evidence="1">
    <location>
        <begin position="3"/>
        <end position="193"/>
    </location>
</feature>
<dbReference type="PIRSF" id="PIRSF000705">
    <property type="entry name" value="DNK"/>
    <property type="match status" value="1"/>
</dbReference>
<proteinExistence type="predicted"/>
<sequence>MIITIDGNIGSGKTTVLNYLHKYRNYQIDIEPIERWSSYLDDIYLHNKCYFNMQIRVWLDRAWIQEKDNSSIIFMERSPFFIRNTFNMNDYLNNNINQDEYNVINEMYNKTDNIWKSNYYIYLRSSPEKCLEHILERKRQNEINIKLDYIKNIHNLHEETYIKAVENNMNIIVIDVDDKTIPEIVDEIIKNINK</sequence>
<organism evidence="2">
    <name type="scientific">viral metagenome</name>
    <dbReference type="NCBI Taxonomy" id="1070528"/>
    <lineage>
        <taxon>unclassified sequences</taxon>
        <taxon>metagenomes</taxon>
        <taxon>organismal metagenomes</taxon>
    </lineage>
</organism>
<dbReference type="EMBL" id="MN739643">
    <property type="protein sequence ID" value="QHT17627.1"/>
    <property type="molecule type" value="Genomic_DNA"/>
</dbReference>
<reference evidence="2" key="1">
    <citation type="journal article" date="2020" name="Nature">
        <title>Giant virus diversity and host interactions through global metagenomics.</title>
        <authorList>
            <person name="Schulz F."/>
            <person name="Roux S."/>
            <person name="Paez-Espino D."/>
            <person name="Jungbluth S."/>
            <person name="Walsh D.A."/>
            <person name="Denef V.J."/>
            <person name="McMahon K.D."/>
            <person name="Konstantinidis K.T."/>
            <person name="Eloe-Fadrosh E.A."/>
            <person name="Kyrpides N.C."/>
            <person name="Woyke T."/>
        </authorList>
    </citation>
    <scope>NUCLEOTIDE SEQUENCE</scope>
    <source>
        <strain evidence="2">GVMAG-M-3300023174-30</strain>
    </source>
</reference>
<dbReference type="PANTHER" id="PTHR10513">
    <property type="entry name" value="DEOXYNUCLEOSIDE KINASE"/>
    <property type="match status" value="1"/>
</dbReference>
<dbReference type="GO" id="GO:0005737">
    <property type="term" value="C:cytoplasm"/>
    <property type="evidence" value="ECO:0007669"/>
    <property type="project" value="TreeGrafter"/>
</dbReference>
<dbReference type="GO" id="GO:0019136">
    <property type="term" value="F:deoxynucleoside kinase activity"/>
    <property type="evidence" value="ECO:0007669"/>
    <property type="project" value="InterPro"/>
</dbReference>
<name>A0A6C0DM23_9ZZZZ</name>
<dbReference type="InterPro" id="IPR031314">
    <property type="entry name" value="DNK_dom"/>
</dbReference>
<dbReference type="Pfam" id="PF01712">
    <property type="entry name" value="dNK"/>
    <property type="match status" value="1"/>
</dbReference>
<dbReference type="InterPro" id="IPR002624">
    <property type="entry name" value="DCK/DGK"/>
</dbReference>
<evidence type="ECO:0000313" key="2">
    <source>
        <dbReference type="EMBL" id="QHT17627.1"/>
    </source>
</evidence>
<accession>A0A6C0DM23</accession>